<dbReference type="SUPFAM" id="SSF48264">
    <property type="entry name" value="Cytochrome P450"/>
    <property type="match status" value="1"/>
</dbReference>
<protein>
    <submittedName>
        <fullName evidence="9">Cytochrome P450</fullName>
    </submittedName>
</protein>
<dbReference type="GO" id="GO:0004497">
    <property type="term" value="F:monooxygenase activity"/>
    <property type="evidence" value="ECO:0007669"/>
    <property type="project" value="UniProtKB-KW"/>
</dbReference>
<evidence type="ECO:0000256" key="3">
    <source>
        <dbReference type="ARBA" id="ARBA00022723"/>
    </source>
</evidence>
<feature type="compositionally biased region" description="Low complexity" evidence="8">
    <location>
        <begin position="9"/>
        <end position="23"/>
    </location>
</feature>
<keyword evidence="6 7" id="KW-0503">Monooxygenase</keyword>
<dbReference type="AlphaFoldDB" id="A0A8U0HUD9"/>
<dbReference type="GeneID" id="72183690"/>
<keyword evidence="4 7" id="KW-0560">Oxidoreductase</keyword>
<evidence type="ECO:0000313" key="10">
    <source>
        <dbReference type="Proteomes" id="UP000830729"/>
    </source>
</evidence>
<dbReference type="Proteomes" id="UP000830729">
    <property type="component" value="Chromosome"/>
</dbReference>
<evidence type="ECO:0000256" key="2">
    <source>
        <dbReference type="ARBA" id="ARBA00022617"/>
    </source>
</evidence>
<keyword evidence="2 7" id="KW-0349">Heme</keyword>
<comment type="similarity">
    <text evidence="1 7">Belongs to the cytochrome P450 family.</text>
</comment>
<proteinExistence type="inferred from homology"/>
<dbReference type="PRINTS" id="PR00463">
    <property type="entry name" value="EP450I"/>
</dbReference>
<dbReference type="PANTHER" id="PTHR24291">
    <property type="entry name" value="CYTOCHROME P450 FAMILY 4"/>
    <property type="match status" value="1"/>
</dbReference>
<keyword evidence="3 7" id="KW-0479">Metal-binding</keyword>
<dbReference type="EMBL" id="CP096659">
    <property type="protein sequence ID" value="UPV74620.1"/>
    <property type="molecule type" value="Genomic_DNA"/>
</dbReference>
<dbReference type="PANTHER" id="PTHR24291:SF50">
    <property type="entry name" value="BIFUNCTIONAL ALBAFLAVENONE MONOOXYGENASE_TERPENE SYNTHASE"/>
    <property type="match status" value="1"/>
</dbReference>
<dbReference type="InterPro" id="IPR036396">
    <property type="entry name" value="Cyt_P450_sf"/>
</dbReference>
<sequence>MSELDAGSAEPTDAAETATAAETLPHRSGLPVVGSTVAASRDGVAFTERVASRGDLVSYNAFGTEMVAVFDPEVVETVLVSESDAFEKGEFEMAFGDLVAPDGLAFAEGERWRRQRTALQSAFTPDEIRGYADEMVANAAAMADEWADGETVELGDAFATLTLRILTRALFDLDFDAERGAVVREATEAIGAMMDRFGLLSVLPEWVPTPTERRYDRAMADLDALVEDLMAEREVGNAEGAGDADRERDDLLSLLVAAADAEGTGMDRDAVRDQLVTFLFAGHETTATALTYACWLLAGSPEVRRRLDAELDSVVGDRDPTVADVPNLEYTEQVVKEALRLYPPVYALYREPREATVLGGYRIPEGTTLQLATYTIQRDDRWWDAPDEFRPERWGGEAQGAANSDRPEYAYFPFGGGPRHCIGMRFAATELQLAVATLARRVEFERVTENLDLSMGLTLDPGPVEVRIRKRG</sequence>
<dbReference type="RefSeq" id="WP_248650665.1">
    <property type="nucleotide sequence ID" value="NZ_CP096659.1"/>
</dbReference>
<dbReference type="InterPro" id="IPR050196">
    <property type="entry name" value="Cytochrome_P450_Monoox"/>
</dbReference>
<dbReference type="InterPro" id="IPR002401">
    <property type="entry name" value="Cyt_P450_E_grp-I"/>
</dbReference>
<evidence type="ECO:0000313" key="9">
    <source>
        <dbReference type="EMBL" id="UPV74620.1"/>
    </source>
</evidence>
<dbReference type="PRINTS" id="PR00385">
    <property type="entry name" value="P450"/>
</dbReference>
<dbReference type="Pfam" id="PF00067">
    <property type="entry name" value="p450"/>
    <property type="match status" value="1"/>
</dbReference>
<dbReference type="PROSITE" id="PS00086">
    <property type="entry name" value="CYTOCHROME_P450"/>
    <property type="match status" value="1"/>
</dbReference>
<dbReference type="InterPro" id="IPR001128">
    <property type="entry name" value="Cyt_P450"/>
</dbReference>
<evidence type="ECO:0000256" key="4">
    <source>
        <dbReference type="ARBA" id="ARBA00023002"/>
    </source>
</evidence>
<evidence type="ECO:0000256" key="5">
    <source>
        <dbReference type="ARBA" id="ARBA00023004"/>
    </source>
</evidence>
<dbReference type="InterPro" id="IPR017972">
    <property type="entry name" value="Cyt_P450_CS"/>
</dbReference>
<keyword evidence="10" id="KW-1185">Reference proteome</keyword>
<dbReference type="KEGG" id="halx:M0R89_00785"/>
<dbReference type="GO" id="GO:0020037">
    <property type="term" value="F:heme binding"/>
    <property type="evidence" value="ECO:0007669"/>
    <property type="project" value="InterPro"/>
</dbReference>
<dbReference type="GO" id="GO:0005506">
    <property type="term" value="F:iron ion binding"/>
    <property type="evidence" value="ECO:0007669"/>
    <property type="project" value="InterPro"/>
</dbReference>
<dbReference type="Gene3D" id="1.10.630.10">
    <property type="entry name" value="Cytochrome P450"/>
    <property type="match status" value="1"/>
</dbReference>
<dbReference type="GO" id="GO:0016705">
    <property type="term" value="F:oxidoreductase activity, acting on paired donors, with incorporation or reduction of molecular oxygen"/>
    <property type="evidence" value="ECO:0007669"/>
    <property type="project" value="InterPro"/>
</dbReference>
<gene>
    <name evidence="9" type="ORF">M0R89_00785</name>
</gene>
<evidence type="ECO:0000256" key="8">
    <source>
        <dbReference type="SAM" id="MobiDB-lite"/>
    </source>
</evidence>
<organism evidence="9 10">
    <name type="scientific">Halorussus limi</name>
    <dbReference type="NCBI Taxonomy" id="2938695"/>
    <lineage>
        <taxon>Archaea</taxon>
        <taxon>Methanobacteriati</taxon>
        <taxon>Methanobacteriota</taxon>
        <taxon>Stenosarchaea group</taxon>
        <taxon>Halobacteria</taxon>
        <taxon>Halobacteriales</taxon>
        <taxon>Haladaptataceae</taxon>
        <taxon>Halorussus</taxon>
    </lineage>
</organism>
<evidence type="ECO:0000256" key="1">
    <source>
        <dbReference type="ARBA" id="ARBA00010617"/>
    </source>
</evidence>
<reference evidence="9 10" key="1">
    <citation type="submission" date="2022-04" db="EMBL/GenBank/DDBJ databases">
        <title>Diverse halophilic archaea isolated from saline environments.</title>
        <authorList>
            <person name="Cui H.-L."/>
        </authorList>
    </citation>
    <scope>NUCLEOTIDE SEQUENCE [LARGE SCALE GENOMIC DNA]</scope>
    <source>
        <strain evidence="9 10">XZYJT49</strain>
    </source>
</reference>
<accession>A0A8U0HUD9</accession>
<evidence type="ECO:0000256" key="7">
    <source>
        <dbReference type="RuleBase" id="RU000461"/>
    </source>
</evidence>
<evidence type="ECO:0000256" key="6">
    <source>
        <dbReference type="ARBA" id="ARBA00023033"/>
    </source>
</evidence>
<name>A0A8U0HUD9_9EURY</name>
<feature type="region of interest" description="Disordered" evidence="8">
    <location>
        <begin position="1"/>
        <end position="27"/>
    </location>
</feature>
<keyword evidence="5 7" id="KW-0408">Iron</keyword>